<evidence type="ECO:0000256" key="16">
    <source>
        <dbReference type="ARBA" id="ARBA00048540"/>
    </source>
</evidence>
<dbReference type="PANTHER" id="PTHR30040">
    <property type="entry name" value="THIAMINE BIOSYNTHESIS LIPOPROTEIN APBE"/>
    <property type="match status" value="1"/>
</dbReference>
<name>A0A2V1GXT0_9GAMM</name>
<evidence type="ECO:0000256" key="18">
    <source>
        <dbReference type="PIRNR" id="PIRNR006268"/>
    </source>
</evidence>
<keyword evidence="6 18" id="KW-0285">Flavoprotein</keyword>
<dbReference type="OrthoDB" id="9778595at2"/>
<organism evidence="21 22">
    <name type="scientific">Pelagibaculum spongiae</name>
    <dbReference type="NCBI Taxonomy" id="2080658"/>
    <lineage>
        <taxon>Bacteria</taxon>
        <taxon>Pseudomonadati</taxon>
        <taxon>Pseudomonadota</taxon>
        <taxon>Gammaproteobacteria</taxon>
        <taxon>Oceanospirillales</taxon>
        <taxon>Pelagibaculum</taxon>
    </lineage>
</organism>
<evidence type="ECO:0000256" key="11">
    <source>
        <dbReference type="ARBA" id="ARBA00022842"/>
    </source>
</evidence>
<keyword evidence="12" id="KW-0472">Membrane</keyword>
<keyword evidence="11 18" id="KW-0460">Magnesium</keyword>
<evidence type="ECO:0000256" key="2">
    <source>
        <dbReference type="ARBA" id="ARBA00011955"/>
    </source>
</evidence>
<evidence type="ECO:0000256" key="6">
    <source>
        <dbReference type="ARBA" id="ARBA00022630"/>
    </source>
</evidence>
<evidence type="ECO:0000256" key="8">
    <source>
        <dbReference type="ARBA" id="ARBA00022723"/>
    </source>
</evidence>
<keyword evidence="7 18" id="KW-0808">Transferase</keyword>
<evidence type="ECO:0000256" key="20">
    <source>
        <dbReference type="RuleBase" id="RU363002"/>
    </source>
</evidence>
<protein>
    <recommendedName>
        <fullName evidence="3 18">FAD:protein FMN transferase</fullName>
        <ecNumber evidence="2 18">2.7.1.180</ecNumber>
    </recommendedName>
    <alternativeName>
        <fullName evidence="15 18">Flavin transferase</fullName>
    </alternativeName>
</protein>
<evidence type="ECO:0000256" key="12">
    <source>
        <dbReference type="ARBA" id="ARBA00023136"/>
    </source>
</evidence>
<dbReference type="PROSITE" id="PS51257">
    <property type="entry name" value="PROKAR_LIPOPROTEIN"/>
    <property type="match status" value="1"/>
</dbReference>
<dbReference type="Pfam" id="PF02424">
    <property type="entry name" value="ApbE"/>
    <property type="match status" value="1"/>
</dbReference>
<evidence type="ECO:0000256" key="10">
    <source>
        <dbReference type="ARBA" id="ARBA00022827"/>
    </source>
</evidence>
<keyword evidence="8 18" id="KW-0479">Metal-binding</keyword>
<evidence type="ECO:0000313" key="21">
    <source>
        <dbReference type="EMBL" id="PVZ69808.1"/>
    </source>
</evidence>
<evidence type="ECO:0000256" key="19">
    <source>
        <dbReference type="PIRSR" id="PIRSR006268-2"/>
    </source>
</evidence>
<dbReference type="GO" id="GO:0046872">
    <property type="term" value="F:metal ion binding"/>
    <property type="evidence" value="ECO:0007669"/>
    <property type="project" value="UniProtKB-UniRule"/>
</dbReference>
<evidence type="ECO:0000256" key="17">
    <source>
        <dbReference type="ARBA" id="ARBA00060485"/>
    </source>
</evidence>
<keyword evidence="5 20" id="KW-0997">Cell inner membrane</keyword>
<evidence type="ECO:0000256" key="1">
    <source>
        <dbReference type="ARBA" id="ARBA00008282"/>
    </source>
</evidence>
<evidence type="ECO:0000256" key="14">
    <source>
        <dbReference type="ARBA" id="ARBA00023288"/>
    </source>
</evidence>
<evidence type="ECO:0000256" key="13">
    <source>
        <dbReference type="ARBA" id="ARBA00023139"/>
    </source>
</evidence>
<keyword evidence="10 18" id="KW-0274">FAD</keyword>
<keyword evidence="13" id="KW-0564">Palmitate</keyword>
<dbReference type="RefSeq" id="WP_116687142.1">
    <property type="nucleotide sequence ID" value="NZ_CAWNYD010000003.1"/>
</dbReference>
<keyword evidence="22" id="KW-1185">Reference proteome</keyword>
<dbReference type="EMBL" id="QDDL01000003">
    <property type="protein sequence ID" value="PVZ69808.1"/>
    <property type="molecule type" value="Genomic_DNA"/>
</dbReference>
<evidence type="ECO:0000313" key="22">
    <source>
        <dbReference type="Proteomes" id="UP000244906"/>
    </source>
</evidence>
<comment type="catalytic activity">
    <reaction evidence="16 18 20">
        <text>L-threonyl-[protein] + FAD = FMN-L-threonyl-[protein] + AMP + H(+)</text>
        <dbReference type="Rhea" id="RHEA:36847"/>
        <dbReference type="Rhea" id="RHEA-COMP:11060"/>
        <dbReference type="Rhea" id="RHEA-COMP:11061"/>
        <dbReference type="ChEBI" id="CHEBI:15378"/>
        <dbReference type="ChEBI" id="CHEBI:30013"/>
        <dbReference type="ChEBI" id="CHEBI:57692"/>
        <dbReference type="ChEBI" id="CHEBI:74257"/>
        <dbReference type="ChEBI" id="CHEBI:456215"/>
        <dbReference type="EC" id="2.7.1.180"/>
    </reaction>
</comment>
<dbReference type="InterPro" id="IPR003374">
    <property type="entry name" value="ApbE-like_sf"/>
</dbReference>
<dbReference type="AlphaFoldDB" id="A0A2V1GXT0"/>
<dbReference type="PIRSF" id="PIRSF006268">
    <property type="entry name" value="ApbE"/>
    <property type="match status" value="1"/>
</dbReference>
<dbReference type="PANTHER" id="PTHR30040:SF2">
    <property type="entry name" value="FAD:PROTEIN FMN TRANSFERASE"/>
    <property type="match status" value="1"/>
</dbReference>
<keyword evidence="14 20" id="KW-0449">Lipoprotein</keyword>
<dbReference type="FunFam" id="3.10.520.10:FF:000001">
    <property type="entry name" value="FAD:protein FMN transferase"/>
    <property type="match status" value="1"/>
</dbReference>
<gene>
    <name evidence="21" type="ORF">DC094_10600</name>
</gene>
<comment type="cofactor">
    <cofactor evidence="19">
        <name>Mg(2+)</name>
        <dbReference type="ChEBI" id="CHEBI:18420"/>
    </cofactor>
    <cofactor evidence="19">
        <name>Mn(2+)</name>
        <dbReference type="ChEBI" id="CHEBI:29035"/>
    </cofactor>
    <text evidence="19">Magnesium. Can also use manganese.</text>
</comment>
<evidence type="ECO:0000256" key="9">
    <source>
        <dbReference type="ARBA" id="ARBA00022729"/>
    </source>
</evidence>
<evidence type="ECO:0000256" key="3">
    <source>
        <dbReference type="ARBA" id="ARBA00016337"/>
    </source>
</evidence>
<comment type="similarity">
    <text evidence="1 18 20">Belongs to the ApbE family.</text>
</comment>
<accession>A0A2V1GXT0</accession>
<feature type="binding site" evidence="19">
    <location>
        <position position="171"/>
    </location>
    <ligand>
        <name>Mg(2+)</name>
        <dbReference type="ChEBI" id="CHEBI:18420"/>
    </ligand>
</feature>
<dbReference type="SUPFAM" id="SSF143631">
    <property type="entry name" value="ApbE-like"/>
    <property type="match status" value="1"/>
</dbReference>
<dbReference type="EC" id="2.7.1.180" evidence="2 18"/>
<dbReference type="InterPro" id="IPR024932">
    <property type="entry name" value="ApbE"/>
</dbReference>
<comment type="subcellular location">
    <subcellularLocation>
        <location evidence="17 20">Cell inner membrane</location>
        <topology evidence="17 20">Lipid-anchor</topology>
        <orientation evidence="17 20">Periplasmic side</orientation>
    </subcellularLocation>
</comment>
<proteinExistence type="inferred from homology"/>
<comment type="function">
    <text evidence="20">Flavin transferase that catalyzes the transfer of the FMN moiety of FAD and its covalent binding to the hydroxyl group of a threonine residue in a target flavoprotein.</text>
</comment>
<dbReference type="GO" id="GO:0005886">
    <property type="term" value="C:plasma membrane"/>
    <property type="evidence" value="ECO:0007669"/>
    <property type="project" value="UniProtKB-SubCell"/>
</dbReference>
<evidence type="ECO:0000256" key="5">
    <source>
        <dbReference type="ARBA" id="ARBA00022519"/>
    </source>
</evidence>
<evidence type="ECO:0000256" key="4">
    <source>
        <dbReference type="ARBA" id="ARBA00022475"/>
    </source>
</evidence>
<dbReference type="Proteomes" id="UP000244906">
    <property type="component" value="Unassembled WGS sequence"/>
</dbReference>
<comment type="caution">
    <text evidence="21">The sequence shown here is derived from an EMBL/GenBank/DDBJ whole genome shotgun (WGS) entry which is preliminary data.</text>
</comment>
<feature type="binding site" evidence="19">
    <location>
        <position position="285"/>
    </location>
    <ligand>
        <name>Mg(2+)</name>
        <dbReference type="ChEBI" id="CHEBI:18420"/>
    </ligand>
</feature>
<reference evidence="21 22" key="1">
    <citation type="submission" date="2018-04" db="EMBL/GenBank/DDBJ databases">
        <title>Thalassorhabdus spongiae gen. nov., sp. nov., isolated from a marine sponge in South-West Iceland.</title>
        <authorList>
            <person name="Knobloch S."/>
            <person name="Daussin A."/>
            <person name="Johannsson R."/>
            <person name="Marteinsson V.T."/>
        </authorList>
    </citation>
    <scope>NUCLEOTIDE SEQUENCE [LARGE SCALE GENOMIC DNA]</scope>
    <source>
        <strain evidence="21 22">Hp12</strain>
    </source>
</reference>
<evidence type="ECO:0000256" key="15">
    <source>
        <dbReference type="ARBA" id="ARBA00031306"/>
    </source>
</evidence>
<feature type="binding site" evidence="19">
    <location>
        <position position="289"/>
    </location>
    <ligand>
        <name>Mg(2+)</name>
        <dbReference type="ChEBI" id="CHEBI:18420"/>
    </ligand>
</feature>
<evidence type="ECO:0000256" key="7">
    <source>
        <dbReference type="ARBA" id="ARBA00022679"/>
    </source>
</evidence>
<dbReference type="Gene3D" id="3.10.520.10">
    <property type="entry name" value="ApbE-like domains"/>
    <property type="match status" value="1"/>
</dbReference>
<keyword evidence="9" id="KW-0732">Signal</keyword>
<keyword evidence="4" id="KW-1003">Cell membrane</keyword>
<dbReference type="GO" id="GO:0016740">
    <property type="term" value="F:transferase activity"/>
    <property type="evidence" value="ECO:0007669"/>
    <property type="project" value="UniProtKB-UniRule"/>
</dbReference>
<sequence length="338" mass="36975">MRLIALFTITVFVAACSEPQPRVASISGPTMGTRYNVKLVEVADLDLDKVKSALEQSLRDLNQSMSTYIPVSELSLLNKGQAGTVKASEQLLTVLAQAKRINKLSGGVFDITVGPLVNAWGFGPDPRTNKAPADALLQQLKSNIGSDHFQLDLTAKTVTRDSADLYMDLSAIAKGYAVDQLAEVLDQNGIKSYLVEIGGEVKTRSKKPDGQPWRIAVERPTEGAQQIQRVIVLEDIGIATSGDYRNYFEQDGVRYSHTIDPRTGYPINHNLASVSVLSKSVMEADAMATALMVMGPVEGMKLAEKMKLPVLMLVKENESFKEIASSAFNPWMKKEQKK</sequence>